<feature type="repeat" description="PPR" evidence="3">
    <location>
        <begin position="296"/>
        <end position="330"/>
    </location>
</feature>
<evidence type="ECO:0000256" key="2">
    <source>
        <dbReference type="ARBA" id="ARBA00022737"/>
    </source>
</evidence>
<reference evidence="4" key="1">
    <citation type="journal article" date="2017" name="Nature">
        <title>The genome of Chenopodium quinoa.</title>
        <authorList>
            <person name="Jarvis D.E."/>
            <person name="Ho Y.S."/>
            <person name="Lightfoot D.J."/>
            <person name="Schmoeckel S.M."/>
            <person name="Li B."/>
            <person name="Borm T.J.A."/>
            <person name="Ohyanagi H."/>
            <person name="Mineta K."/>
            <person name="Michell C.T."/>
            <person name="Saber N."/>
            <person name="Kharbatia N.M."/>
            <person name="Rupper R.R."/>
            <person name="Sharp A.R."/>
            <person name="Dally N."/>
            <person name="Boughton B.A."/>
            <person name="Woo Y.H."/>
            <person name="Gao G."/>
            <person name="Schijlen E.G.W.M."/>
            <person name="Guo X."/>
            <person name="Momin A.A."/>
            <person name="Negrao S."/>
            <person name="Al-Babili S."/>
            <person name="Gehring C."/>
            <person name="Roessner U."/>
            <person name="Jung C."/>
            <person name="Murphy K."/>
            <person name="Arold S.T."/>
            <person name="Gojobori T."/>
            <person name="van der Linden C.G."/>
            <person name="van Loo E.N."/>
            <person name="Jellen E.N."/>
            <person name="Maughan P.J."/>
            <person name="Tester M."/>
        </authorList>
    </citation>
    <scope>NUCLEOTIDE SEQUENCE [LARGE SCALE GENOMIC DNA]</scope>
    <source>
        <strain evidence="4">cv. PI 614886</strain>
    </source>
</reference>
<dbReference type="Pfam" id="PF12854">
    <property type="entry name" value="PPR_1"/>
    <property type="match status" value="1"/>
</dbReference>
<dbReference type="EnsemblPlants" id="AUR62020574-RA">
    <property type="protein sequence ID" value="AUR62020574-RA:cds"/>
    <property type="gene ID" value="AUR62020574"/>
</dbReference>
<protein>
    <recommendedName>
        <fullName evidence="6">Pentatricopeptide repeat-containing protein</fullName>
    </recommendedName>
</protein>
<evidence type="ECO:0008006" key="6">
    <source>
        <dbReference type="Google" id="ProtNLM"/>
    </source>
</evidence>
<keyword evidence="5" id="KW-1185">Reference proteome</keyword>
<dbReference type="Pfam" id="PF01535">
    <property type="entry name" value="PPR"/>
    <property type="match status" value="1"/>
</dbReference>
<dbReference type="SUPFAM" id="SSF81901">
    <property type="entry name" value="HCP-like"/>
    <property type="match status" value="1"/>
</dbReference>
<feature type="repeat" description="PPR" evidence="3">
    <location>
        <begin position="366"/>
        <end position="400"/>
    </location>
</feature>
<feature type="repeat" description="PPR" evidence="3">
    <location>
        <begin position="401"/>
        <end position="435"/>
    </location>
</feature>
<dbReference type="OMA" id="FDEMRCE"/>
<dbReference type="AlphaFoldDB" id="A0A803LYM3"/>
<accession>A0A803LYM3</accession>
<reference evidence="4" key="2">
    <citation type="submission" date="2021-03" db="UniProtKB">
        <authorList>
            <consortium name="EnsemblPlants"/>
        </authorList>
    </citation>
    <scope>IDENTIFICATION</scope>
</reference>
<dbReference type="InterPro" id="IPR002885">
    <property type="entry name" value="PPR_rpt"/>
</dbReference>
<dbReference type="PROSITE" id="PS51375">
    <property type="entry name" value="PPR"/>
    <property type="match status" value="8"/>
</dbReference>
<sequence length="563" mass="62919">MASKTLTSQIISSNSSSSSLVTAITKTLQSFKPVPKNESQNIPNLSQFSPYLNPNVVIQVINNQSNPYHALVFFDWASRPNPNPTKYCHNFHCYVAMFDLLLSHRLFSGATQFLESHKKLCDFMIAKMIRAYGAERNLRGAIDWFYRAKMVEKDGNCIKSCNNLLGVLVKANRIKMAAAIFDQVIAEGVIKVDVITYTTMIRGYCKIGRIEDAHKVFDEMRCRPNMVTYGTMLSGFCKKGMMVEARQIVDKMLMSQDCLPNLVSYTTLIDGYCKKGEMEVAMLCLDEMVELGIAPNLITYNAIVNGFCLLGKVDEAKKMMTKMRLDGVKDDVVTHTSLLKGFCAAGKIDEAVKHLKDMSSLGVKPDVVAYGVLVNEYCKLEKANNAIALLREMVARGIRPSVSSFNAVLQVLVDRGELNEAVLFLKWMPEIGLAPNFLSYYTVISSLSKTGRSVQLVGELVDCMLRDGHQLDHTTYSCLITMYCKNGELEKAARILSDAMRDGNVINLDTFAVFVEGYFIKRNSSEAEQVALELIKRSPANVTDDYQTVLNELKCKYLDAPSQ</sequence>
<feature type="repeat" description="PPR" evidence="3">
    <location>
        <begin position="331"/>
        <end position="365"/>
    </location>
</feature>
<evidence type="ECO:0000256" key="1">
    <source>
        <dbReference type="ARBA" id="ARBA00007626"/>
    </source>
</evidence>
<evidence type="ECO:0000313" key="5">
    <source>
        <dbReference type="Proteomes" id="UP000596660"/>
    </source>
</evidence>
<gene>
    <name evidence="4" type="primary">LOC110710338</name>
</gene>
<dbReference type="PANTHER" id="PTHR47941">
    <property type="entry name" value="PENTATRICOPEPTIDE REPEAT-CONTAINING PROTEIN 3, MITOCHONDRIAL"/>
    <property type="match status" value="1"/>
</dbReference>
<organism evidence="4 5">
    <name type="scientific">Chenopodium quinoa</name>
    <name type="common">Quinoa</name>
    <dbReference type="NCBI Taxonomy" id="63459"/>
    <lineage>
        <taxon>Eukaryota</taxon>
        <taxon>Viridiplantae</taxon>
        <taxon>Streptophyta</taxon>
        <taxon>Embryophyta</taxon>
        <taxon>Tracheophyta</taxon>
        <taxon>Spermatophyta</taxon>
        <taxon>Magnoliopsida</taxon>
        <taxon>eudicotyledons</taxon>
        <taxon>Gunneridae</taxon>
        <taxon>Pentapetalae</taxon>
        <taxon>Caryophyllales</taxon>
        <taxon>Chenopodiaceae</taxon>
        <taxon>Chenopodioideae</taxon>
        <taxon>Atripliceae</taxon>
        <taxon>Chenopodium</taxon>
    </lineage>
</organism>
<dbReference type="RefSeq" id="XP_021744314.1">
    <property type="nucleotide sequence ID" value="XM_021888622.1"/>
</dbReference>
<evidence type="ECO:0000313" key="4">
    <source>
        <dbReference type="EnsemblPlants" id="AUR62020574-RA:cds"/>
    </source>
</evidence>
<dbReference type="SMR" id="A0A803LYM3"/>
<dbReference type="OrthoDB" id="185373at2759"/>
<feature type="repeat" description="PPR" evidence="3">
    <location>
        <begin position="472"/>
        <end position="506"/>
    </location>
</feature>
<feature type="repeat" description="PPR" evidence="3">
    <location>
        <begin position="193"/>
        <end position="223"/>
    </location>
</feature>
<name>A0A803LYM3_CHEQI</name>
<dbReference type="SUPFAM" id="SSF48452">
    <property type="entry name" value="TPR-like"/>
    <property type="match status" value="1"/>
</dbReference>
<dbReference type="Pfam" id="PF13812">
    <property type="entry name" value="PPR_3"/>
    <property type="match status" value="1"/>
</dbReference>
<dbReference type="GeneID" id="110710338"/>
<proteinExistence type="inferred from homology"/>
<feature type="repeat" description="PPR" evidence="3">
    <location>
        <begin position="261"/>
        <end position="295"/>
    </location>
</feature>
<dbReference type="Proteomes" id="UP000596660">
    <property type="component" value="Unplaced"/>
</dbReference>
<dbReference type="Gene3D" id="1.25.40.10">
    <property type="entry name" value="Tetratricopeptide repeat domain"/>
    <property type="match status" value="4"/>
</dbReference>
<dbReference type="Gramene" id="AUR62020574-RA">
    <property type="protein sequence ID" value="AUR62020574-RA:cds"/>
    <property type="gene ID" value="AUR62020574"/>
</dbReference>
<dbReference type="InterPro" id="IPR011990">
    <property type="entry name" value="TPR-like_helical_dom_sf"/>
</dbReference>
<dbReference type="NCBIfam" id="TIGR00756">
    <property type="entry name" value="PPR"/>
    <property type="match status" value="7"/>
</dbReference>
<feature type="repeat" description="PPR" evidence="3">
    <location>
        <begin position="225"/>
        <end position="260"/>
    </location>
</feature>
<dbReference type="KEGG" id="cqi:110710338"/>
<comment type="similarity">
    <text evidence="1">Belongs to the PPR family. P subfamily.</text>
</comment>
<keyword evidence="2" id="KW-0677">Repeat</keyword>
<evidence type="ECO:0000256" key="3">
    <source>
        <dbReference type="PROSITE-ProRule" id="PRU00708"/>
    </source>
</evidence>
<dbReference type="Pfam" id="PF13041">
    <property type="entry name" value="PPR_2"/>
    <property type="match status" value="3"/>
</dbReference>